<feature type="domain" description="Septum formation inhibitor MinC C-terminal" evidence="7">
    <location>
        <begin position="103"/>
        <end position="149"/>
    </location>
</feature>
<dbReference type="InterPro" id="IPR036145">
    <property type="entry name" value="MinC_C_sf"/>
</dbReference>
<keyword evidence="3" id="KW-0717">Septation</keyword>
<evidence type="ECO:0000313" key="8">
    <source>
        <dbReference type="EMBL" id="MCL9819729.1"/>
    </source>
</evidence>
<dbReference type="Pfam" id="PF03775">
    <property type="entry name" value="MinC_C"/>
    <property type="match status" value="1"/>
</dbReference>
<evidence type="ECO:0000259" key="7">
    <source>
        <dbReference type="Pfam" id="PF03775"/>
    </source>
</evidence>
<dbReference type="InterPro" id="IPR005526">
    <property type="entry name" value="Septum_form_inhib_MinC_C"/>
</dbReference>
<comment type="function">
    <text evidence="5">Cell division inhibitor that blocks the formation of polar Z ring septums. Rapidly oscillates between the poles of the cell to destabilize FtsZ filaments that have formed before they mature into polar Z rings. Prevents FtsZ polymerization.</text>
</comment>
<dbReference type="PANTHER" id="PTHR34108:SF1">
    <property type="entry name" value="SEPTUM SITE-DETERMINING PROTEIN MINC"/>
    <property type="match status" value="1"/>
</dbReference>
<feature type="region of interest" description="Disordered" evidence="6">
    <location>
        <begin position="79"/>
        <end position="98"/>
    </location>
</feature>
<reference evidence="8" key="1">
    <citation type="submission" date="2022-06" db="EMBL/GenBank/DDBJ databases">
        <title>Helicobacter colisuis sp. nov.</title>
        <authorList>
            <person name="Papic B."/>
            <person name="Gruntar I."/>
        </authorList>
    </citation>
    <scope>NUCLEOTIDE SEQUENCE</scope>
    <source>
        <strain evidence="8">11154-15</strain>
    </source>
</reference>
<evidence type="ECO:0000256" key="2">
    <source>
        <dbReference type="ARBA" id="ARBA00022618"/>
    </source>
</evidence>
<protein>
    <submittedName>
        <fullName evidence="8">Septum site-determining protein MinC</fullName>
    </submittedName>
</protein>
<comment type="similarity">
    <text evidence="1">Belongs to the MinC family.</text>
</comment>
<evidence type="ECO:0000256" key="1">
    <source>
        <dbReference type="ARBA" id="ARBA00006291"/>
    </source>
</evidence>
<dbReference type="Proteomes" id="UP001057522">
    <property type="component" value="Unassembled WGS sequence"/>
</dbReference>
<comment type="caution">
    <text evidence="8">The sequence shown here is derived from an EMBL/GenBank/DDBJ whole genome shotgun (WGS) entry which is preliminary data.</text>
</comment>
<evidence type="ECO:0000256" key="3">
    <source>
        <dbReference type="ARBA" id="ARBA00023210"/>
    </source>
</evidence>
<proteinExistence type="inferred from homology"/>
<organism evidence="8 9">
    <name type="scientific">Helicobacter colisuis</name>
    <dbReference type="NCBI Taxonomy" id="2949739"/>
    <lineage>
        <taxon>Bacteria</taxon>
        <taxon>Pseudomonadati</taxon>
        <taxon>Campylobacterota</taxon>
        <taxon>Epsilonproteobacteria</taxon>
        <taxon>Campylobacterales</taxon>
        <taxon>Helicobacteraceae</taxon>
        <taxon>Helicobacter</taxon>
    </lineage>
</organism>
<evidence type="ECO:0000313" key="9">
    <source>
        <dbReference type="Proteomes" id="UP001057522"/>
    </source>
</evidence>
<keyword evidence="2" id="KW-0132">Cell division</keyword>
<name>A0ABT0TV57_9HELI</name>
<sequence>MVEARQRSLRSFIFIAGQEEETIAYIQKHFVLLKDFLLVFTYPITDKLLEFLHSQKLAFVEQKNSKKILSKLPETTIPQESITKAESTPPTSQDQEPKNETLILHRTIRSGEEIISKGDITIFGRVNSGAMIQAQGNVQIFGEISGNVFCNGNYMILGPTKEGNILFDGEIIERDKLSQNYQKIYKKNNEIIIEDLL</sequence>
<keyword evidence="4" id="KW-0131">Cell cycle</keyword>
<gene>
    <name evidence="8" type="ORF">NCR95_06060</name>
</gene>
<accession>A0ABT0TV57</accession>
<keyword evidence="9" id="KW-1185">Reference proteome</keyword>
<dbReference type="PANTHER" id="PTHR34108">
    <property type="entry name" value="SEPTUM SITE-DETERMINING PROTEIN MINC"/>
    <property type="match status" value="1"/>
</dbReference>
<dbReference type="Gene3D" id="2.160.20.70">
    <property type="match status" value="1"/>
</dbReference>
<feature type="compositionally biased region" description="Polar residues" evidence="6">
    <location>
        <begin position="79"/>
        <end position="94"/>
    </location>
</feature>
<dbReference type="SUPFAM" id="SSF63848">
    <property type="entry name" value="Cell-division inhibitor MinC, C-terminal domain"/>
    <property type="match status" value="1"/>
</dbReference>
<evidence type="ECO:0000256" key="6">
    <source>
        <dbReference type="SAM" id="MobiDB-lite"/>
    </source>
</evidence>
<dbReference type="InterPro" id="IPR016098">
    <property type="entry name" value="CAP/MinC_C"/>
</dbReference>
<evidence type="ECO:0000256" key="4">
    <source>
        <dbReference type="ARBA" id="ARBA00023306"/>
    </source>
</evidence>
<dbReference type="InterPro" id="IPR013033">
    <property type="entry name" value="MinC"/>
</dbReference>
<dbReference type="EMBL" id="JAMOKX010000005">
    <property type="protein sequence ID" value="MCL9819729.1"/>
    <property type="molecule type" value="Genomic_DNA"/>
</dbReference>
<evidence type="ECO:0000256" key="5">
    <source>
        <dbReference type="ARBA" id="ARBA00025606"/>
    </source>
</evidence>
<dbReference type="RefSeq" id="WP_250604508.1">
    <property type="nucleotide sequence ID" value="NZ_JAMOKX010000005.1"/>
</dbReference>